<organism evidence="2 3">
    <name type="scientific">Micromonas commoda (strain RCC299 / NOUM17 / CCMP2709)</name>
    <name type="common">Picoplanktonic green alga</name>
    <dbReference type="NCBI Taxonomy" id="296587"/>
    <lineage>
        <taxon>Eukaryota</taxon>
        <taxon>Viridiplantae</taxon>
        <taxon>Chlorophyta</taxon>
        <taxon>Mamiellophyceae</taxon>
        <taxon>Mamiellales</taxon>
        <taxon>Mamiellaceae</taxon>
        <taxon>Micromonas</taxon>
    </lineage>
</organism>
<dbReference type="OMA" id="CGPKTIE"/>
<dbReference type="Pfam" id="PF00498">
    <property type="entry name" value="FHA"/>
    <property type="match status" value="1"/>
</dbReference>
<dbReference type="PROSITE" id="PS50006">
    <property type="entry name" value="FHA_DOMAIN"/>
    <property type="match status" value="1"/>
</dbReference>
<dbReference type="RefSeq" id="XP_002503308.1">
    <property type="nucleotide sequence ID" value="XM_002503262.1"/>
</dbReference>
<dbReference type="AlphaFoldDB" id="C1E8T6"/>
<protein>
    <recommendedName>
        <fullName evidence="1">FHA domain-containing protein</fullName>
    </recommendedName>
</protein>
<name>C1E8T6_MICCC</name>
<dbReference type="Proteomes" id="UP000002009">
    <property type="component" value="Chromosome 6"/>
</dbReference>
<dbReference type="InParanoid" id="C1E8T6"/>
<reference evidence="2 3" key="1">
    <citation type="journal article" date="2009" name="Science">
        <title>Green evolution and dynamic adaptations revealed by genomes of the marine picoeukaryotes Micromonas.</title>
        <authorList>
            <person name="Worden A.Z."/>
            <person name="Lee J.H."/>
            <person name="Mock T."/>
            <person name="Rouze P."/>
            <person name="Simmons M.P."/>
            <person name="Aerts A.L."/>
            <person name="Allen A.E."/>
            <person name="Cuvelier M.L."/>
            <person name="Derelle E."/>
            <person name="Everett M.V."/>
            <person name="Foulon E."/>
            <person name="Grimwood J."/>
            <person name="Gundlach H."/>
            <person name="Henrissat B."/>
            <person name="Napoli C."/>
            <person name="McDonald S.M."/>
            <person name="Parker M.S."/>
            <person name="Rombauts S."/>
            <person name="Salamov A."/>
            <person name="Von Dassow P."/>
            <person name="Badger J.H."/>
            <person name="Coutinho P.M."/>
            <person name="Demir E."/>
            <person name="Dubchak I."/>
            <person name="Gentemann C."/>
            <person name="Eikrem W."/>
            <person name="Gready J.E."/>
            <person name="John U."/>
            <person name="Lanier W."/>
            <person name="Lindquist E.A."/>
            <person name="Lucas S."/>
            <person name="Mayer K.F."/>
            <person name="Moreau H."/>
            <person name="Not F."/>
            <person name="Otillar R."/>
            <person name="Panaud O."/>
            <person name="Pangilinan J."/>
            <person name="Paulsen I."/>
            <person name="Piegu B."/>
            <person name="Poliakov A."/>
            <person name="Robbens S."/>
            <person name="Schmutz J."/>
            <person name="Toulza E."/>
            <person name="Wyss T."/>
            <person name="Zelensky A."/>
            <person name="Zhou K."/>
            <person name="Armbrust E.V."/>
            <person name="Bhattacharya D."/>
            <person name="Goodenough U.W."/>
            <person name="Van de Peer Y."/>
            <person name="Grigoriev I.V."/>
        </authorList>
    </citation>
    <scope>NUCLEOTIDE SEQUENCE [LARGE SCALE GENOMIC DNA]</scope>
    <source>
        <strain evidence="3">RCC299 / NOUM17</strain>
    </source>
</reference>
<evidence type="ECO:0000259" key="1">
    <source>
        <dbReference type="PROSITE" id="PS50006"/>
    </source>
</evidence>
<proteinExistence type="predicted"/>
<dbReference type="Gene3D" id="2.60.200.20">
    <property type="match status" value="1"/>
</dbReference>
<evidence type="ECO:0000313" key="2">
    <source>
        <dbReference type="EMBL" id="ACO64566.1"/>
    </source>
</evidence>
<feature type="domain" description="FHA" evidence="1">
    <location>
        <begin position="79"/>
        <end position="130"/>
    </location>
</feature>
<dbReference type="FunCoup" id="C1E8T6">
    <property type="interactions" value="540"/>
</dbReference>
<dbReference type="EMBL" id="CP001327">
    <property type="protein sequence ID" value="ACO64566.1"/>
    <property type="molecule type" value="Genomic_DNA"/>
</dbReference>
<keyword evidence="3" id="KW-1185">Reference proteome</keyword>
<dbReference type="OrthoDB" id="687730at2759"/>
<dbReference type="InterPro" id="IPR050923">
    <property type="entry name" value="Cell_Proc_Reg/RNA_Proc"/>
</dbReference>
<dbReference type="SMART" id="SM00240">
    <property type="entry name" value="FHA"/>
    <property type="match status" value="1"/>
</dbReference>
<dbReference type="GeneID" id="8244242"/>
<dbReference type="eggNOG" id="ENOG502S9F5">
    <property type="taxonomic scope" value="Eukaryota"/>
</dbReference>
<dbReference type="InterPro" id="IPR008984">
    <property type="entry name" value="SMAD_FHA_dom_sf"/>
</dbReference>
<dbReference type="STRING" id="296587.C1E8T6"/>
<dbReference type="PANTHER" id="PTHR23308">
    <property type="entry name" value="NUCLEAR INHIBITOR OF PROTEIN PHOSPHATASE-1"/>
    <property type="match status" value="1"/>
</dbReference>
<evidence type="ECO:0000313" key="3">
    <source>
        <dbReference type="Proteomes" id="UP000002009"/>
    </source>
</evidence>
<sequence length="161" mass="17249">MCSIASTRLSAKARLRGVSIGNSSAARRSPSAVVRQPRGESLRVFAARWLLKNCGPKTIEHLGEDVEIPGDFELKGPRVVVGRQASESVSLEIAVPTVSGAHAMLEVSDDAVMVTDLSSTNGTFIEGEELQAGIAYELKEGSEVIFGDEFLACFELLKLKN</sequence>
<gene>
    <name evidence="2" type="ORF">MICPUN_59488</name>
</gene>
<dbReference type="SUPFAM" id="SSF49879">
    <property type="entry name" value="SMAD/FHA domain"/>
    <property type="match status" value="1"/>
</dbReference>
<accession>C1E8T6</accession>
<dbReference type="InterPro" id="IPR000253">
    <property type="entry name" value="FHA_dom"/>
</dbReference>
<dbReference type="CDD" id="cd00060">
    <property type="entry name" value="FHA"/>
    <property type="match status" value="1"/>
</dbReference>
<dbReference type="KEGG" id="mis:MICPUN_59488"/>